<dbReference type="GeneID" id="36597229"/>
<evidence type="ECO:0000256" key="1">
    <source>
        <dbReference type="SAM" id="MobiDB-lite"/>
    </source>
</evidence>
<dbReference type="EMBL" id="KZ680449">
    <property type="protein sequence ID" value="PTB61503.1"/>
    <property type="molecule type" value="Genomic_DNA"/>
</dbReference>
<accession>A0A2T4AWS2</accession>
<dbReference type="RefSeq" id="XP_024744823.1">
    <property type="nucleotide sequence ID" value="XM_024889110.1"/>
</dbReference>
<feature type="compositionally biased region" description="Polar residues" evidence="1">
    <location>
        <begin position="79"/>
        <end position="93"/>
    </location>
</feature>
<dbReference type="Proteomes" id="UP000241546">
    <property type="component" value="Unassembled WGS sequence"/>
</dbReference>
<evidence type="ECO:0000313" key="2">
    <source>
        <dbReference type="EMBL" id="PTB61503.1"/>
    </source>
</evidence>
<reference evidence="3" key="1">
    <citation type="submission" date="2016-07" db="EMBL/GenBank/DDBJ databases">
        <title>Multiple horizontal gene transfer events from other fungi enriched the ability of initially mycotrophic Trichoderma (Ascomycota) to feed on dead plant biomass.</title>
        <authorList>
            <consortium name="DOE Joint Genome Institute"/>
            <person name="Atanasova L."/>
            <person name="Chenthamara K."/>
            <person name="Zhang J."/>
            <person name="Grujic M."/>
            <person name="Henrissat B."/>
            <person name="Kuo A."/>
            <person name="Aerts A."/>
            <person name="Salamov A."/>
            <person name="Lipzen A."/>
            <person name="Labutti K."/>
            <person name="Barry K."/>
            <person name="Miao Y."/>
            <person name="Rahimi M.J."/>
            <person name="Shen Q."/>
            <person name="Grigoriev I.V."/>
            <person name="Kubicek C.P."/>
            <person name="Druzhinina I.S."/>
        </authorList>
    </citation>
    <scope>NUCLEOTIDE SEQUENCE [LARGE SCALE GENOMIC DNA]</scope>
    <source>
        <strain evidence="3">TUCIM 6016</strain>
    </source>
</reference>
<feature type="region of interest" description="Disordered" evidence="1">
    <location>
        <begin position="316"/>
        <end position="353"/>
    </location>
</feature>
<gene>
    <name evidence="2" type="ORF">BBK36DRAFT_1097767</name>
</gene>
<feature type="compositionally biased region" description="Acidic residues" evidence="1">
    <location>
        <begin position="327"/>
        <end position="340"/>
    </location>
</feature>
<feature type="region of interest" description="Disordered" evidence="1">
    <location>
        <begin position="18"/>
        <end position="106"/>
    </location>
</feature>
<proteinExistence type="predicted"/>
<organism evidence="2 3">
    <name type="scientific">Trichoderma citrinoviride</name>
    <dbReference type="NCBI Taxonomy" id="58853"/>
    <lineage>
        <taxon>Eukaryota</taxon>
        <taxon>Fungi</taxon>
        <taxon>Dikarya</taxon>
        <taxon>Ascomycota</taxon>
        <taxon>Pezizomycotina</taxon>
        <taxon>Sordariomycetes</taxon>
        <taxon>Hypocreomycetidae</taxon>
        <taxon>Hypocreales</taxon>
        <taxon>Hypocreaceae</taxon>
        <taxon>Trichoderma</taxon>
    </lineage>
</organism>
<keyword evidence="3" id="KW-1185">Reference proteome</keyword>
<evidence type="ECO:0000313" key="3">
    <source>
        <dbReference type="Proteomes" id="UP000241546"/>
    </source>
</evidence>
<dbReference type="AlphaFoldDB" id="A0A2T4AWS2"/>
<feature type="compositionally biased region" description="Polar residues" evidence="1">
    <location>
        <begin position="28"/>
        <end position="41"/>
    </location>
</feature>
<feature type="non-terminal residue" evidence="2">
    <location>
        <position position="353"/>
    </location>
</feature>
<sequence>MPSQGDINVNSFEDHLDSIMGPMGFQRPFSQWQQDSDTNGVTEAPNADDDSAIEDPAAANNENDPSVLPANLPEPGTGSRRQQLAQPQAQHSRYGQAEYRLGPRKKVSLTDPELDFEIFEDETATVGAPFKPDYYGSSVPALGERNNLEDFDYSVEHQLRRHYHQLLDQAIRTDDETLYDLIERVREQRFTTWQRFSGAIEWMAGSDPMDVWLWVEDKGYHRRWTDEQIVRFKEFLQFMKTCILSAIGMEDEVAAKNLDDWNTSLLNGRFKGLGLTNLCMLKHNEIRVSFMPDGLDEKLLYRADFTPEELEILDAGWGGPGRWAPGEELEAQGNEESEESDGGKESEESEESE</sequence>
<protein>
    <submittedName>
        <fullName evidence="2">Uncharacterized protein</fullName>
    </submittedName>
</protein>
<dbReference type="OrthoDB" id="4899939at2759"/>
<name>A0A2T4AWS2_9HYPO</name>